<feature type="region of interest" description="Disordered" evidence="1">
    <location>
        <begin position="33"/>
        <end position="79"/>
    </location>
</feature>
<evidence type="ECO:0000256" key="1">
    <source>
        <dbReference type="SAM" id="MobiDB-lite"/>
    </source>
</evidence>
<dbReference type="EMBL" id="CM017322">
    <property type="protein sequence ID" value="KAE8009115.1"/>
    <property type="molecule type" value="Genomic_DNA"/>
</dbReference>
<sequence>MQSVAKHHKFTITKQYIWNFLLHKLATNKLLRERAKSKERGRGRRAATSRELRPERERRPASGRESGGQRVGERAAVSE</sequence>
<protein>
    <submittedName>
        <fullName evidence="2">Uncharacterized protein</fullName>
    </submittedName>
</protein>
<organism evidence="2 3">
    <name type="scientific">Carpinus fangiana</name>
    <dbReference type="NCBI Taxonomy" id="176857"/>
    <lineage>
        <taxon>Eukaryota</taxon>
        <taxon>Viridiplantae</taxon>
        <taxon>Streptophyta</taxon>
        <taxon>Embryophyta</taxon>
        <taxon>Tracheophyta</taxon>
        <taxon>Spermatophyta</taxon>
        <taxon>Magnoliopsida</taxon>
        <taxon>eudicotyledons</taxon>
        <taxon>Gunneridae</taxon>
        <taxon>Pentapetalae</taxon>
        <taxon>rosids</taxon>
        <taxon>fabids</taxon>
        <taxon>Fagales</taxon>
        <taxon>Betulaceae</taxon>
        <taxon>Carpinus</taxon>
    </lineage>
</organism>
<accession>A0A5N6QPN7</accession>
<gene>
    <name evidence="2" type="ORF">FH972_005569</name>
</gene>
<proteinExistence type="predicted"/>
<reference evidence="2 3" key="1">
    <citation type="submission" date="2019-06" db="EMBL/GenBank/DDBJ databases">
        <title>A chromosomal-level reference genome of Carpinus fangiana (Coryloideae, Betulaceae).</title>
        <authorList>
            <person name="Yang X."/>
            <person name="Wang Z."/>
            <person name="Zhang L."/>
            <person name="Hao G."/>
            <person name="Liu J."/>
            <person name="Yang Y."/>
        </authorList>
    </citation>
    <scope>NUCLEOTIDE SEQUENCE [LARGE SCALE GENOMIC DNA]</scope>
    <source>
        <strain evidence="2">Cfa_2016G</strain>
        <tissue evidence="2">Leaf</tissue>
    </source>
</reference>
<feature type="compositionally biased region" description="Basic and acidic residues" evidence="1">
    <location>
        <begin position="48"/>
        <end position="62"/>
    </location>
</feature>
<dbReference type="Proteomes" id="UP000327013">
    <property type="component" value="Chromosome 2"/>
</dbReference>
<dbReference type="AlphaFoldDB" id="A0A5N6QPN7"/>
<name>A0A5N6QPN7_9ROSI</name>
<evidence type="ECO:0000313" key="3">
    <source>
        <dbReference type="Proteomes" id="UP000327013"/>
    </source>
</evidence>
<keyword evidence="3" id="KW-1185">Reference proteome</keyword>
<evidence type="ECO:0000313" key="2">
    <source>
        <dbReference type="EMBL" id="KAE8009115.1"/>
    </source>
</evidence>